<evidence type="ECO:0000313" key="1">
    <source>
        <dbReference type="EMBL" id="KYN35785.1"/>
    </source>
</evidence>
<organism evidence="1 2">
    <name type="scientific">Trachymyrmex septentrionalis</name>
    <dbReference type="NCBI Taxonomy" id="34720"/>
    <lineage>
        <taxon>Eukaryota</taxon>
        <taxon>Metazoa</taxon>
        <taxon>Ecdysozoa</taxon>
        <taxon>Arthropoda</taxon>
        <taxon>Hexapoda</taxon>
        <taxon>Insecta</taxon>
        <taxon>Pterygota</taxon>
        <taxon>Neoptera</taxon>
        <taxon>Endopterygota</taxon>
        <taxon>Hymenoptera</taxon>
        <taxon>Apocrita</taxon>
        <taxon>Aculeata</taxon>
        <taxon>Formicoidea</taxon>
        <taxon>Formicidae</taxon>
        <taxon>Myrmicinae</taxon>
        <taxon>Trachymyrmex</taxon>
    </lineage>
</organism>
<name>A0A151JUI1_9HYME</name>
<evidence type="ECO:0000313" key="2">
    <source>
        <dbReference type="Proteomes" id="UP000078541"/>
    </source>
</evidence>
<reference evidence="1 2" key="1">
    <citation type="submission" date="2016-03" db="EMBL/GenBank/DDBJ databases">
        <title>Trachymyrmex septentrionalis WGS genome.</title>
        <authorList>
            <person name="Nygaard S."/>
            <person name="Hu H."/>
            <person name="Boomsma J."/>
            <person name="Zhang G."/>
        </authorList>
    </citation>
    <scope>NUCLEOTIDE SEQUENCE [LARGE SCALE GENOMIC DNA]</scope>
    <source>
        <strain evidence="1">Tsep2-gDNA-1</strain>
        <tissue evidence="1">Whole body</tissue>
    </source>
</reference>
<gene>
    <name evidence="1" type="ORF">ALC56_09857</name>
</gene>
<keyword evidence="2" id="KW-1185">Reference proteome</keyword>
<protein>
    <submittedName>
        <fullName evidence="1">Uncharacterized protein</fullName>
    </submittedName>
</protein>
<sequence length="65" mass="8059">MSHYFLTSSIFQLITVKFRAEFIAWFYFCKLKSWIPFKSYYSDGLEKLENRWIKCIELKEDYVEK</sequence>
<dbReference type="EMBL" id="KQ981788">
    <property type="protein sequence ID" value="KYN35785.1"/>
    <property type="molecule type" value="Genomic_DNA"/>
</dbReference>
<dbReference type="AlphaFoldDB" id="A0A151JUI1"/>
<proteinExistence type="predicted"/>
<accession>A0A151JUI1</accession>
<dbReference type="Proteomes" id="UP000078541">
    <property type="component" value="Unassembled WGS sequence"/>
</dbReference>